<keyword evidence="1" id="KW-0328">Glycosyltransferase</keyword>
<name>A0ABR8UQ50_9MICC</name>
<gene>
    <name evidence="5" type="ORF">H9639_04160</name>
</gene>
<dbReference type="PANTHER" id="PTHR12526">
    <property type="entry name" value="GLYCOSYLTRANSFERASE"/>
    <property type="match status" value="1"/>
</dbReference>
<reference evidence="5 6" key="1">
    <citation type="submission" date="2020-08" db="EMBL/GenBank/DDBJ databases">
        <title>A Genomic Blueprint of the Chicken Gut Microbiome.</title>
        <authorList>
            <person name="Gilroy R."/>
            <person name="Ravi A."/>
            <person name="Getino M."/>
            <person name="Pursley I."/>
            <person name="Horton D.L."/>
            <person name="Alikhan N.-F."/>
            <person name="Baker D."/>
            <person name="Gharbi K."/>
            <person name="Hall N."/>
            <person name="Watson M."/>
            <person name="Adriaenssens E.M."/>
            <person name="Foster-Nyarko E."/>
            <person name="Jarju S."/>
            <person name="Secka A."/>
            <person name="Antonio M."/>
            <person name="Oren A."/>
            <person name="Chaudhuri R."/>
            <person name="La Ragione R.M."/>
            <person name="Hildebrand F."/>
            <person name="Pallen M.J."/>
        </authorList>
    </citation>
    <scope>NUCLEOTIDE SEQUENCE [LARGE SCALE GENOMIC DNA]</scope>
    <source>
        <strain evidence="5 6">Sa2CUA1</strain>
    </source>
</reference>
<protein>
    <submittedName>
        <fullName evidence="5">Glycosyltransferase</fullName>
    </submittedName>
</protein>
<evidence type="ECO:0000259" key="4">
    <source>
        <dbReference type="Pfam" id="PF13579"/>
    </source>
</evidence>
<evidence type="ECO:0000256" key="1">
    <source>
        <dbReference type="ARBA" id="ARBA00022676"/>
    </source>
</evidence>
<dbReference type="InterPro" id="IPR001296">
    <property type="entry name" value="Glyco_trans_1"/>
</dbReference>
<dbReference type="Pfam" id="PF00534">
    <property type="entry name" value="Glycos_transf_1"/>
    <property type="match status" value="1"/>
</dbReference>
<accession>A0ABR8UQ50</accession>
<dbReference type="SUPFAM" id="SSF53756">
    <property type="entry name" value="UDP-Glycosyltransferase/glycogen phosphorylase"/>
    <property type="match status" value="1"/>
</dbReference>
<dbReference type="RefSeq" id="WP_191806810.1">
    <property type="nucleotide sequence ID" value="NZ_JACSQD010000001.1"/>
</dbReference>
<dbReference type="CDD" id="cd03794">
    <property type="entry name" value="GT4_WbuB-like"/>
    <property type="match status" value="1"/>
</dbReference>
<organism evidence="5 6">
    <name type="scientific">Arthrobacter gallicola</name>
    <dbReference type="NCBI Taxonomy" id="2762225"/>
    <lineage>
        <taxon>Bacteria</taxon>
        <taxon>Bacillati</taxon>
        <taxon>Actinomycetota</taxon>
        <taxon>Actinomycetes</taxon>
        <taxon>Micrococcales</taxon>
        <taxon>Micrococcaceae</taxon>
        <taxon>Arthrobacter</taxon>
    </lineage>
</organism>
<comment type="caution">
    <text evidence="5">The sequence shown here is derived from an EMBL/GenBank/DDBJ whole genome shotgun (WGS) entry which is preliminary data.</text>
</comment>
<dbReference type="Gene3D" id="3.40.50.2000">
    <property type="entry name" value="Glycogen Phosphorylase B"/>
    <property type="match status" value="2"/>
</dbReference>
<proteinExistence type="predicted"/>
<dbReference type="EMBL" id="JACSQD010000001">
    <property type="protein sequence ID" value="MBD7994485.1"/>
    <property type="molecule type" value="Genomic_DNA"/>
</dbReference>
<feature type="domain" description="Glycosyltransferase subfamily 4-like N-terminal" evidence="4">
    <location>
        <begin position="193"/>
        <end position="367"/>
    </location>
</feature>
<sequence length="583" mass="62184">MRAGRLVGNLGLAAGTVWEHLGDDPALLALQVSRRLPAGAVRPAARAAAQMPGVVLPAMAAVIQGRSADAGSLLSGALDTALRPRSAVRLADTAIAAGLPDLAAQLLKAAPERTAGKSGAAARLLWHQGAMTEAVQTLRDGNAAERRQGQRLASELRVFEGWAPSLAPVRGYQPRERTVLHLLTNSLPYTGSGYAQRSHSLLTAQGEQGWNVHAVTRVGYPVQVGQLGARDTDVLDGVTYHRLLPGRLPRGMAARLALQAEEVLELALRLRPAVLHTTTHFVNGAVVRAVAHALGIPWVYEVRGQLADTWASTRGPKAKNSERYARFTEREAEIMRSADAVATLGEQMLQGVLRSGVPETATVLLPNAVGGDFLTAPLSAADARRTLGLPPSGMTIGTVSSLVDYEGIDDLIRAFALLAPEHPDLACLIVGDGASAPALRTLAADLGVGERVTFTGRVPRERAHLHHQAIDVFVVPRKDLDVTRAVTPLKPVEAMACSRPVIASSLPALGELVEHGTNGYLVRPEDPAQLAEYIEYLIQDPALRDRLGRDGREHVLTRRTWHAAAQRSTALYTDLISSEGHTQ</sequence>
<evidence type="ECO:0000313" key="6">
    <source>
        <dbReference type="Proteomes" id="UP000609874"/>
    </source>
</evidence>
<evidence type="ECO:0000313" key="5">
    <source>
        <dbReference type="EMBL" id="MBD7994485.1"/>
    </source>
</evidence>
<dbReference type="Proteomes" id="UP000609874">
    <property type="component" value="Unassembled WGS sequence"/>
</dbReference>
<feature type="domain" description="Glycosyl transferase family 1" evidence="3">
    <location>
        <begin position="384"/>
        <end position="553"/>
    </location>
</feature>
<keyword evidence="2" id="KW-0808">Transferase</keyword>
<dbReference type="Pfam" id="PF13579">
    <property type="entry name" value="Glyco_trans_4_4"/>
    <property type="match status" value="1"/>
</dbReference>
<dbReference type="InterPro" id="IPR028098">
    <property type="entry name" value="Glyco_trans_4-like_N"/>
</dbReference>
<keyword evidence="6" id="KW-1185">Reference proteome</keyword>
<evidence type="ECO:0000259" key="3">
    <source>
        <dbReference type="Pfam" id="PF00534"/>
    </source>
</evidence>
<evidence type="ECO:0000256" key="2">
    <source>
        <dbReference type="ARBA" id="ARBA00022679"/>
    </source>
</evidence>